<dbReference type="GO" id="GO:0005768">
    <property type="term" value="C:endosome"/>
    <property type="evidence" value="ECO:0007669"/>
    <property type="project" value="TreeGrafter"/>
</dbReference>
<feature type="transmembrane region" description="Helical" evidence="9">
    <location>
        <begin position="50"/>
        <end position="68"/>
    </location>
</feature>
<feature type="transmembrane region" description="Helical" evidence="9">
    <location>
        <begin position="141"/>
        <end position="163"/>
    </location>
</feature>
<feature type="transmembrane region" description="Helical" evidence="9">
    <location>
        <begin position="117"/>
        <end position="135"/>
    </location>
</feature>
<keyword evidence="12" id="KW-1185">Reference proteome</keyword>
<evidence type="ECO:0000313" key="12">
    <source>
        <dbReference type="Proteomes" id="UP000017200"/>
    </source>
</evidence>
<keyword evidence="5 9" id="KW-1133">Transmembrane helix</keyword>
<comment type="subcellular location">
    <subcellularLocation>
        <location evidence="1">Endomembrane system</location>
        <topology evidence="1">Multi-pass membrane protein</topology>
    </subcellularLocation>
</comment>
<proteinExistence type="inferred from homology"/>
<evidence type="ECO:0000313" key="10">
    <source>
        <dbReference type="EMBL" id="KDE08754.1"/>
    </source>
</evidence>
<dbReference type="PANTHER" id="PTHR23501">
    <property type="entry name" value="MAJOR FACILITATOR SUPERFAMILY"/>
    <property type="match status" value="1"/>
</dbReference>
<reference evidence="11" key="4">
    <citation type="submission" date="2015-06" db="UniProtKB">
        <authorList>
            <consortium name="EnsemblFungi"/>
        </authorList>
    </citation>
    <scope>IDENTIFICATION</scope>
</reference>
<dbReference type="GO" id="GO:0005774">
    <property type="term" value="C:vacuolar membrane"/>
    <property type="evidence" value="ECO:0007669"/>
    <property type="project" value="TreeGrafter"/>
</dbReference>
<feature type="transmembrane region" description="Helical" evidence="9">
    <location>
        <begin position="420"/>
        <end position="438"/>
    </location>
</feature>
<comment type="similarity">
    <text evidence="2">Belongs to the major facilitator superfamily.</text>
</comment>
<accession>U5H1F1</accession>
<gene>
    <name evidence="10" type="ORF">MVLG_01208</name>
</gene>
<dbReference type="PANTHER" id="PTHR23501:SF92">
    <property type="entry name" value="GLUTATHIONE EXCHANGER 1-RELATED"/>
    <property type="match status" value="1"/>
</dbReference>
<dbReference type="Proteomes" id="UP000017200">
    <property type="component" value="Unassembled WGS sequence"/>
</dbReference>
<dbReference type="GO" id="GO:0005886">
    <property type="term" value="C:plasma membrane"/>
    <property type="evidence" value="ECO:0007669"/>
    <property type="project" value="TreeGrafter"/>
</dbReference>
<evidence type="ECO:0000256" key="9">
    <source>
        <dbReference type="SAM" id="Phobius"/>
    </source>
</evidence>
<keyword evidence="3" id="KW-0813">Transport</keyword>
<dbReference type="InterPro" id="IPR011701">
    <property type="entry name" value="MFS"/>
</dbReference>
<reference evidence="10 12" key="3">
    <citation type="journal article" date="2015" name="BMC Genomics">
        <title>Sex and parasites: genomic and transcriptomic analysis of Microbotryum lychnidis-dioicae, the biotrophic and plant-castrating anther smut fungus.</title>
        <authorList>
            <person name="Perlin M.H."/>
            <person name="Amselem J."/>
            <person name="Fontanillas E."/>
            <person name="Toh S.S."/>
            <person name="Chen Z."/>
            <person name="Goldberg J."/>
            <person name="Duplessis S."/>
            <person name="Henrissat B."/>
            <person name="Young S."/>
            <person name="Zeng Q."/>
            <person name="Aguileta G."/>
            <person name="Petit E."/>
            <person name="Badouin H."/>
            <person name="Andrews J."/>
            <person name="Razeeq D."/>
            <person name="Gabaldon T."/>
            <person name="Quesneville H."/>
            <person name="Giraud T."/>
            <person name="Hood M.E."/>
            <person name="Schultz D.J."/>
            <person name="Cuomo C.A."/>
        </authorList>
    </citation>
    <scope>NUCLEOTIDE SEQUENCE [LARGE SCALE GENOMIC DNA]</scope>
    <source>
        <strain evidence="10">P1A1 Lamole</strain>
        <strain evidence="12">p1A1 Lamole</strain>
    </source>
</reference>
<evidence type="ECO:0000256" key="1">
    <source>
        <dbReference type="ARBA" id="ARBA00004127"/>
    </source>
</evidence>
<feature type="region of interest" description="Disordered" evidence="8">
    <location>
        <begin position="1"/>
        <end position="22"/>
    </location>
</feature>
<dbReference type="EMBL" id="AEIJ01000100">
    <property type="status" value="NOT_ANNOTATED_CDS"/>
    <property type="molecule type" value="Genomic_DNA"/>
</dbReference>
<evidence type="ECO:0000256" key="6">
    <source>
        <dbReference type="ARBA" id="ARBA00023065"/>
    </source>
</evidence>
<evidence type="ECO:0000256" key="2">
    <source>
        <dbReference type="ARBA" id="ARBA00008335"/>
    </source>
</evidence>
<dbReference type="InterPro" id="IPR036259">
    <property type="entry name" value="MFS_trans_sf"/>
</dbReference>
<evidence type="ECO:0000256" key="3">
    <source>
        <dbReference type="ARBA" id="ARBA00022448"/>
    </source>
</evidence>
<dbReference type="OMA" id="VMLNTAW"/>
<feature type="transmembrane region" description="Helical" evidence="9">
    <location>
        <begin position="285"/>
        <end position="304"/>
    </location>
</feature>
<dbReference type="SUPFAM" id="SSF103473">
    <property type="entry name" value="MFS general substrate transporter"/>
    <property type="match status" value="1"/>
</dbReference>
<evidence type="ECO:0000256" key="8">
    <source>
        <dbReference type="SAM" id="MobiDB-lite"/>
    </source>
</evidence>
<reference evidence="10" key="2">
    <citation type="submission" date="2010-11" db="EMBL/GenBank/DDBJ databases">
        <authorList>
            <consortium name="The Broad Institute Genome Sequencing Platform"/>
            <person name="Earl A."/>
            <person name="Ward D."/>
            <person name="Feldgarden M."/>
            <person name="Gevers D."/>
            <person name="Butler R."/>
            <person name="Young S.K."/>
            <person name="Zeng Q."/>
            <person name="Gargeya S."/>
            <person name="Fitzgerald M."/>
            <person name="Haas B."/>
            <person name="Abouelleil A."/>
            <person name="Alvarado L."/>
            <person name="Arachchi H.M."/>
            <person name="Berlin A."/>
            <person name="Brown A."/>
            <person name="Chapman S.B."/>
            <person name="Chen Z."/>
            <person name="Dunbar C."/>
            <person name="Freedman E."/>
            <person name="Gearin G."/>
            <person name="Gellesch M."/>
            <person name="Goldberg J."/>
            <person name="Griggs A."/>
            <person name="Gujja S."/>
            <person name="Heilman E."/>
            <person name="Heiman D."/>
            <person name="Howarth C."/>
            <person name="Larson L."/>
            <person name="Lui A."/>
            <person name="MacDonald P.J.P."/>
            <person name="Mehta T."/>
            <person name="Montmayeur A."/>
            <person name="Murphy C."/>
            <person name="Neiman D."/>
            <person name="Pearson M."/>
            <person name="Priest M."/>
            <person name="Roberts A."/>
            <person name="Saif S."/>
            <person name="Shea T."/>
            <person name="Shenoy N."/>
            <person name="Sisk P."/>
            <person name="Stolte C."/>
            <person name="Sykes S."/>
            <person name="White J."/>
            <person name="Yandava C."/>
            <person name="Wortman J."/>
            <person name="Nusbaum C."/>
            <person name="Birren B."/>
        </authorList>
    </citation>
    <scope>NUCLEOTIDE SEQUENCE</scope>
    <source>
        <strain evidence="10">P1A1 Lamole</strain>
    </source>
</reference>
<organism evidence="10">
    <name type="scientific">Microbotryum lychnidis-dioicae (strain p1A1 Lamole / MvSl-1064)</name>
    <name type="common">Anther smut fungus</name>
    <dbReference type="NCBI Taxonomy" id="683840"/>
    <lineage>
        <taxon>Eukaryota</taxon>
        <taxon>Fungi</taxon>
        <taxon>Dikarya</taxon>
        <taxon>Basidiomycota</taxon>
        <taxon>Pucciniomycotina</taxon>
        <taxon>Microbotryomycetes</taxon>
        <taxon>Microbotryales</taxon>
        <taxon>Microbotryaceae</taxon>
        <taxon>Microbotryum</taxon>
    </lineage>
</organism>
<dbReference type="Pfam" id="PF07690">
    <property type="entry name" value="MFS_1"/>
    <property type="match status" value="1"/>
</dbReference>
<dbReference type="STRING" id="683840.U5H1F1"/>
<dbReference type="FunFam" id="1.20.1250.20:FF:000197">
    <property type="entry name" value="Siderophore iron transporter 1"/>
    <property type="match status" value="1"/>
</dbReference>
<name>U5H1F1_USTV1</name>
<keyword evidence="7 9" id="KW-0472">Membrane</keyword>
<feature type="transmembrane region" description="Helical" evidence="9">
    <location>
        <begin position="175"/>
        <end position="193"/>
    </location>
</feature>
<protein>
    <submittedName>
        <fullName evidence="10">MFS transporter, SIT family, siderophore-iron:H+ symporter</fullName>
    </submittedName>
</protein>
<feature type="transmembrane region" description="Helical" evidence="9">
    <location>
        <begin position="213"/>
        <end position="232"/>
    </location>
</feature>
<dbReference type="EMBL" id="GL541648">
    <property type="protein sequence ID" value="KDE08754.1"/>
    <property type="molecule type" value="Genomic_DNA"/>
</dbReference>
<feature type="transmembrane region" description="Helical" evidence="9">
    <location>
        <begin position="316"/>
        <end position="332"/>
    </location>
</feature>
<dbReference type="FunCoup" id="U5H1F1">
    <property type="interactions" value="7"/>
</dbReference>
<dbReference type="AlphaFoldDB" id="U5H1F1"/>
<evidence type="ECO:0000313" key="11">
    <source>
        <dbReference type="EnsemblFungi" id="MVLG_01208T0"/>
    </source>
</evidence>
<feature type="transmembrane region" description="Helical" evidence="9">
    <location>
        <begin position="352"/>
        <end position="369"/>
    </location>
</feature>
<evidence type="ECO:0000256" key="4">
    <source>
        <dbReference type="ARBA" id="ARBA00022692"/>
    </source>
</evidence>
<dbReference type="OrthoDB" id="2241241at2759"/>
<dbReference type="HOGENOM" id="CLU_012970_2_1_1"/>
<feature type="transmembrane region" description="Helical" evidence="9">
    <location>
        <begin position="560"/>
        <end position="579"/>
    </location>
</feature>
<reference evidence="12" key="1">
    <citation type="submission" date="2010-11" db="EMBL/GenBank/DDBJ databases">
        <title>The genome sequence of Microbotryum violaceum strain p1A1 Lamole.</title>
        <authorList>
            <person name="Cuomo C."/>
            <person name="Perlin M."/>
            <person name="Young S.K."/>
            <person name="Zeng Q."/>
            <person name="Gargeya S."/>
            <person name="Alvarado L."/>
            <person name="Berlin A."/>
            <person name="Chapman S.B."/>
            <person name="Chen Z."/>
            <person name="Freedman E."/>
            <person name="Gellesch M."/>
            <person name="Goldberg J."/>
            <person name="Griggs A."/>
            <person name="Gujja S."/>
            <person name="Heilman E."/>
            <person name="Heiman D."/>
            <person name="Howarth C."/>
            <person name="Mehta T."/>
            <person name="Neiman D."/>
            <person name="Pearson M."/>
            <person name="Roberts A."/>
            <person name="Saif S."/>
            <person name="Shea T."/>
            <person name="Shenoy N."/>
            <person name="Sisk P."/>
            <person name="Stolte C."/>
            <person name="Sykes S."/>
            <person name="White J."/>
            <person name="Yandava C."/>
            <person name="Haas B."/>
            <person name="Nusbaum C."/>
            <person name="Birren B."/>
        </authorList>
    </citation>
    <scope>NUCLEOTIDE SEQUENCE [LARGE SCALE GENOMIC DNA]</scope>
    <source>
        <strain evidence="12">p1A1 Lamole</strain>
    </source>
</reference>
<dbReference type="EnsemblFungi" id="MVLG_01208T0">
    <property type="protein sequence ID" value="MVLG_01208T0"/>
    <property type="gene ID" value="MVLG_01208"/>
</dbReference>
<evidence type="ECO:0000256" key="7">
    <source>
        <dbReference type="ARBA" id="ARBA00023136"/>
    </source>
</evidence>
<keyword evidence="6" id="KW-0406">Ion transport</keyword>
<sequence>MATRTSSLDKTSQAEAHGPSGGDSLHSDLHLVDESAGVQKITAMSNEIDLPLRIFLFVGVFVISYAYGLDGTIRYTYQPIATASYSQHSLLATINVLRSIVAAALQPPYAKIADVFGRFELILLSIVFYIVGTIVEATATGVKGFCAGAVLYQFAYSAIILLVEITIGDVTSLRSRLFFSYIPAVPFVINTWVSGDVTQAVLAKTTWRWGIGMWGIIYSVCCLPLLAALFIANRRAKTNGSKAGVQTLYQRLGFRKLVVHLFWELDDTGLGLVLITLAFPRCRSSALFCSLPLFSLFLLPFTLAGGETRTWGRPHIIIMLVVGILCIPAFVLWELRFAPVPAIPFKLLNNRTVLSCLGIASLLNCSWYLQGDYLYTVLVVACNESIKSATRITSLYSFTSVLVGVALGIVVRFVQRIKPFMIAGIALYAVAFGLLIRFRGGTESHAGIIAGQVMLGCAGGMFPYPAQALIQSTTQHQHLAIITAMYLAFYNVGSAVGNTISGAIWTQVLPGKLARELAPFNNSTMGADVYGSPFEWISAYPVSTLERQAVVRAYQGTQKILCTVGICLVVPLMCCALLTRNTKLSAAQSLEKPAEGDRTIERAVLEKDGHALA</sequence>
<keyword evidence="4 9" id="KW-0812">Transmembrane</keyword>
<dbReference type="GO" id="GO:0015343">
    <property type="term" value="F:siderophore-iron transmembrane transporter activity"/>
    <property type="evidence" value="ECO:0007669"/>
    <property type="project" value="TreeGrafter"/>
</dbReference>
<dbReference type="Gene3D" id="1.20.1250.20">
    <property type="entry name" value="MFS general substrate transporter like domains"/>
    <property type="match status" value="2"/>
</dbReference>
<dbReference type="InParanoid" id="U5H1F1"/>
<evidence type="ECO:0000256" key="5">
    <source>
        <dbReference type="ARBA" id="ARBA00022989"/>
    </source>
</evidence>
<feature type="transmembrane region" description="Helical" evidence="9">
    <location>
        <begin position="395"/>
        <end position="414"/>
    </location>
</feature>
<feature type="compositionally biased region" description="Polar residues" evidence="8">
    <location>
        <begin position="1"/>
        <end position="14"/>
    </location>
</feature>